<dbReference type="AlphaFoldDB" id="A0A9N9QXQ9"/>
<accession>A0A9N9QXQ9</accession>
<keyword evidence="1" id="KW-1015">Disulfide bond</keyword>
<reference evidence="4" key="1">
    <citation type="submission" date="2021-12" db="EMBL/GenBank/DDBJ databases">
        <authorList>
            <person name="King R."/>
        </authorList>
    </citation>
    <scope>NUCLEOTIDE SEQUENCE</scope>
</reference>
<dbReference type="GO" id="GO:0004653">
    <property type="term" value="F:polypeptide N-acetylgalactosaminyltransferase activity"/>
    <property type="evidence" value="ECO:0007669"/>
    <property type="project" value="TreeGrafter"/>
</dbReference>
<evidence type="ECO:0000313" key="4">
    <source>
        <dbReference type="EMBL" id="CAG9785415.1"/>
    </source>
</evidence>
<name>A0A9N9QXQ9_9NEOP</name>
<dbReference type="PANTHER" id="PTHR11675">
    <property type="entry name" value="N-ACETYLGALACTOSAMINYLTRANSFERASE"/>
    <property type="match status" value="1"/>
</dbReference>
<dbReference type="GO" id="GO:0005794">
    <property type="term" value="C:Golgi apparatus"/>
    <property type="evidence" value="ECO:0007669"/>
    <property type="project" value="TreeGrafter"/>
</dbReference>
<evidence type="ECO:0000256" key="1">
    <source>
        <dbReference type="ARBA" id="ARBA00023157"/>
    </source>
</evidence>
<dbReference type="EMBL" id="OU893345">
    <property type="protein sequence ID" value="CAG9785415.1"/>
    <property type="molecule type" value="Genomic_DNA"/>
</dbReference>
<reference evidence="4" key="2">
    <citation type="submission" date="2022-10" db="EMBL/GenBank/DDBJ databases">
        <authorList>
            <consortium name="ENA_rothamsted_submissions"/>
            <consortium name="culmorum"/>
            <person name="King R."/>
        </authorList>
    </citation>
    <scope>NUCLEOTIDE SEQUENCE</scope>
</reference>
<dbReference type="Pfam" id="PF00535">
    <property type="entry name" value="Glycos_transf_2"/>
    <property type="match status" value="1"/>
</dbReference>
<organism evidence="4 5">
    <name type="scientific">Diatraea saccharalis</name>
    <name type="common">sugarcane borer</name>
    <dbReference type="NCBI Taxonomy" id="40085"/>
    <lineage>
        <taxon>Eukaryota</taxon>
        <taxon>Metazoa</taxon>
        <taxon>Ecdysozoa</taxon>
        <taxon>Arthropoda</taxon>
        <taxon>Hexapoda</taxon>
        <taxon>Insecta</taxon>
        <taxon>Pterygota</taxon>
        <taxon>Neoptera</taxon>
        <taxon>Endopterygota</taxon>
        <taxon>Lepidoptera</taxon>
        <taxon>Glossata</taxon>
        <taxon>Ditrysia</taxon>
        <taxon>Pyraloidea</taxon>
        <taxon>Crambidae</taxon>
        <taxon>Crambinae</taxon>
        <taxon>Diatraea</taxon>
    </lineage>
</organism>
<proteinExistence type="predicted"/>
<evidence type="ECO:0000256" key="2">
    <source>
        <dbReference type="SAM" id="MobiDB-lite"/>
    </source>
</evidence>
<feature type="domain" description="Glycosyltransferase 2-like" evidence="3">
    <location>
        <begin position="86"/>
        <end position="169"/>
    </location>
</feature>
<dbReference type="Proteomes" id="UP001153714">
    <property type="component" value="Chromosome 14"/>
</dbReference>
<dbReference type="SUPFAM" id="SSF53448">
    <property type="entry name" value="Nucleotide-diphospho-sugar transferases"/>
    <property type="match status" value="1"/>
</dbReference>
<dbReference type="GO" id="GO:0006493">
    <property type="term" value="P:protein O-linked glycosylation"/>
    <property type="evidence" value="ECO:0007669"/>
    <property type="project" value="TreeGrafter"/>
</dbReference>
<evidence type="ECO:0000259" key="3">
    <source>
        <dbReference type="Pfam" id="PF00535"/>
    </source>
</evidence>
<evidence type="ECO:0000313" key="5">
    <source>
        <dbReference type="Proteomes" id="UP001153714"/>
    </source>
</evidence>
<protein>
    <recommendedName>
        <fullName evidence="3">Glycosyltransferase 2-like domain-containing protein</fullName>
    </recommendedName>
</protein>
<feature type="region of interest" description="Disordered" evidence="2">
    <location>
        <begin position="19"/>
        <end position="38"/>
    </location>
</feature>
<dbReference type="OrthoDB" id="5988548at2759"/>
<dbReference type="InterPro" id="IPR001173">
    <property type="entry name" value="Glyco_trans_2-like"/>
</dbReference>
<gene>
    <name evidence="4" type="ORF">DIATSA_LOCUS3446</name>
</gene>
<dbReference type="PANTHER" id="PTHR11675:SF119">
    <property type="entry name" value="POLYPEPTIDE N-ACETYLGALACTOSAMINYLTRANSFERASE 2"/>
    <property type="match status" value="1"/>
</dbReference>
<dbReference type="Gene3D" id="3.90.550.10">
    <property type="entry name" value="Spore Coat Polysaccharide Biosynthesis Protein SpsA, Chain A"/>
    <property type="match status" value="1"/>
</dbReference>
<keyword evidence="5" id="KW-1185">Reference proteome</keyword>
<sequence length="172" mass="19149">MFLEENIALRLIKQHSDVEEVESSPASPEDAYGTGSTGRTYFDEGGYVSGGSKDSDPYVRNRFNQAASDNLPSNRAIPDTRNAIVLNRSPEHLIKEIILVDDFSDNPEDGAALRSIRKVRVIRNSKREGLMRSRVRGADAATAPVLTFLDSHVECNVHWLEPLLQRIKEASI</sequence>
<dbReference type="InterPro" id="IPR029044">
    <property type="entry name" value="Nucleotide-diphossugar_trans"/>
</dbReference>